<evidence type="ECO:0000256" key="1">
    <source>
        <dbReference type="ARBA" id="ARBA00001954"/>
    </source>
</evidence>
<dbReference type="Gene3D" id="3.60.130.10">
    <property type="entry name" value="Clavaminate synthase-like"/>
    <property type="match status" value="1"/>
</dbReference>
<evidence type="ECO:0000259" key="4">
    <source>
        <dbReference type="Pfam" id="PF02668"/>
    </source>
</evidence>
<gene>
    <name evidence="5" type="ORF">H0A68_08125</name>
</gene>
<comment type="caution">
    <text evidence="5">The sequence shown here is derived from an EMBL/GenBank/DDBJ whole genome shotgun (WGS) entry which is preliminary data.</text>
</comment>
<dbReference type="AlphaFoldDB" id="A0A853FA36"/>
<accession>A0A853FA36</accession>
<sequence>MMQIPVKGPAVWAGAELSKTDDWITQFTEDDIRELSEAVSTVGAQNLDLFDITKEDFPLPTLGPRIANLRNEIEGGRGFALLRGLPVSHFTLEESRKIIWGLAVHLGYPEPQDMCKSLMHSVTNTGKRVETSESTRGYETDDELKFHNDGGDAFMLLCLKTAREGGISKLMSAGALFNAILDKRPDLARILQEPFYFDARSQNALDKKVQVLPVFVEHDGLLNVLYKRRYIELAQRFDDVPRLTSLQREALDMFDSICADPAMHLAFTMQPGDIQIGNNYSLLHSRTRYQDHEDVNMRRHLLRVWLTLENGRPLPPIYAETREFGPSYARRQNNAFTSTVSAAS</sequence>
<dbReference type="InterPro" id="IPR050411">
    <property type="entry name" value="AlphaKG_dependent_hydroxylases"/>
</dbReference>
<dbReference type="PANTHER" id="PTHR10696:SF56">
    <property type="entry name" value="TAUD_TFDA-LIKE DOMAIN-CONTAINING PROTEIN"/>
    <property type="match status" value="1"/>
</dbReference>
<dbReference type="SUPFAM" id="SSF51197">
    <property type="entry name" value="Clavaminate synthase-like"/>
    <property type="match status" value="1"/>
</dbReference>
<evidence type="ECO:0000313" key="6">
    <source>
        <dbReference type="Proteomes" id="UP000580517"/>
    </source>
</evidence>
<keyword evidence="3" id="KW-0045">Antibiotic biosynthesis</keyword>
<evidence type="ECO:0000256" key="3">
    <source>
        <dbReference type="ARBA" id="ARBA00023194"/>
    </source>
</evidence>
<name>A0A853FA36_9BURK</name>
<dbReference type="Pfam" id="PF02668">
    <property type="entry name" value="TauD"/>
    <property type="match status" value="1"/>
</dbReference>
<dbReference type="RefSeq" id="WP_129968768.1">
    <property type="nucleotide sequence ID" value="NZ_JACCEW010000002.1"/>
</dbReference>
<reference evidence="5 6" key="1">
    <citation type="submission" date="2020-07" db="EMBL/GenBank/DDBJ databases">
        <title>Taxonomic revisions and descriptions of new bacterial species based on genomic comparisons in the high-G+C-content subgroup of the family Alcaligenaceae.</title>
        <authorList>
            <person name="Szabo A."/>
            <person name="Felfoldi T."/>
        </authorList>
    </citation>
    <scope>NUCLEOTIDE SEQUENCE [LARGE SCALE GENOMIC DNA]</scope>
    <source>
        <strain evidence="5 6">DSM 25264</strain>
    </source>
</reference>
<dbReference type="EMBL" id="JACCEW010000002">
    <property type="protein sequence ID" value="NYT36837.1"/>
    <property type="molecule type" value="Genomic_DNA"/>
</dbReference>
<protein>
    <submittedName>
        <fullName evidence="5">TauD/TfdA family dioxygenase</fullName>
    </submittedName>
</protein>
<keyword evidence="2" id="KW-0560">Oxidoreductase</keyword>
<dbReference type="InterPro" id="IPR042098">
    <property type="entry name" value="TauD-like_sf"/>
</dbReference>
<dbReference type="OrthoDB" id="753054at2"/>
<keyword evidence="5" id="KW-0223">Dioxygenase</keyword>
<evidence type="ECO:0000256" key="2">
    <source>
        <dbReference type="ARBA" id="ARBA00023002"/>
    </source>
</evidence>
<feature type="domain" description="TauD/TfdA-like" evidence="4">
    <location>
        <begin position="52"/>
        <end position="305"/>
    </location>
</feature>
<proteinExistence type="predicted"/>
<evidence type="ECO:0000313" key="5">
    <source>
        <dbReference type="EMBL" id="NYT36837.1"/>
    </source>
</evidence>
<dbReference type="InterPro" id="IPR003819">
    <property type="entry name" value="TauD/TfdA-like"/>
</dbReference>
<dbReference type="PANTHER" id="PTHR10696">
    <property type="entry name" value="GAMMA-BUTYROBETAINE HYDROXYLASE-RELATED"/>
    <property type="match status" value="1"/>
</dbReference>
<keyword evidence="6" id="KW-1185">Reference proteome</keyword>
<dbReference type="GO" id="GO:0017000">
    <property type="term" value="P:antibiotic biosynthetic process"/>
    <property type="evidence" value="ECO:0007669"/>
    <property type="project" value="UniProtKB-KW"/>
</dbReference>
<dbReference type="GO" id="GO:0016706">
    <property type="term" value="F:2-oxoglutarate-dependent dioxygenase activity"/>
    <property type="evidence" value="ECO:0007669"/>
    <property type="project" value="UniProtKB-ARBA"/>
</dbReference>
<comment type="cofactor">
    <cofactor evidence="1">
        <name>Fe(2+)</name>
        <dbReference type="ChEBI" id="CHEBI:29033"/>
    </cofactor>
</comment>
<organism evidence="5 6">
    <name type="scientific">Allopusillimonas soli</name>
    <dbReference type="NCBI Taxonomy" id="659016"/>
    <lineage>
        <taxon>Bacteria</taxon>
        <taxon>Pseudomonadati</taxon>
        <taxon>Pseudomonadota</taxon>
        <taxon>Betaproteobacteria</taxon>
        <taxon>Burkholderiales</taxon>
        <taxon>Alcaligenaceae</taxon>
        <taxon>Allopusillimonas</taxon>
    </lineage>
</organism>
<dbReference type="Proteomes" id="UP000580517">
    <property type="component" value="Unassembled WGS sequence"/>
</dbReference>